<evidence type="ECO:0000259" key="26">
    <source>
        <dbReference type="PROSITE" id="PS50011"/>
    </source>
</evidence>
<dbReference type="GO" id="GO:0045747">
    <property type="term" value="P:positive regulation of Notch signaling pathway"/>
    <property type="evidence" value="ECO:0007669"/>
    <property type="project" value="TreeGrafter"/>
</dbReference>
<feature type="compositionally biased region" description="Polar residues" evidence="25">
    <location>
        <begin position="338"/>
        <end position="347"/>
    </location>
</feature>
<dbReference type="InterPro" id="IPR035892">
    <property type="entry name" value="C2_domain_sf"/>
</dbReference>
<dbReference type="FunFam" id="1.10.510.10:FF:000228">
    <property type="entry name" value="cyclin-G-associated kinase isoform X1"/>
    <property type="match status" value="1"/>
</dbReference>
<keyword evidence="19" id="KW-0968">Cytoplasmic vesicle</keyword>
<comment type="caution">
    <text evidence="29">The sequence shown here is derived from an EMBL/GenBank/DDBJ whole genome shotgun (WGS) entry which is preliminary data.</text>
</comment>
<evidence type="ECO:0000256" key="14">
    <source>
        <dbReference type="ARBA" id="ARBA00022840"/>
    </source>
</evidence>
<evidence type="ECO:0000256" key="24">
    <source>
        <dbReference type="ARBA" id="ARBA00076380"/>
    </source>
</evidence>
<name>A0A9Q0MYF7_9DIPT</name>
<evidence type="ECO:0000256" key="10">
    <source>
        <dbReference type="ARBA" id="ARBA00022553"/>
    </source>
</evidence>
<evidence type="ECO:0000256" key="2">
    <source>
        <dbReference type="ARBA" id="ARBA00004246"/>
    </source>
</evidence>
<dbReference type="FunFam" id="3.90.190.10:FF:000099">
    <property type="entry name" value="Blast:Cyclin-G-associated kinase"/>
    <property type="match status" value="1"/>
</dbReference>
<dbReference type="CDD" id="cd06257">
    <property type="entry name" value="DnaJ"/>
    <property type="match status" value="1"/>
</dbReference>
<feature type="region of interest" description="Disordered" evidence="25">
    <location>
        <begin position="783"/>
        <end position="833"/>
    </location>
</feature>
<keyword evidence="16" id="KW-0007">Acetylation</keyword>
<keyword evidence="30" id="KW-1185">Reference proteome</keyword>
<keyword evidence="11" id="KW-0808">Transferase</keyword>
<feature type="compositionally biased region" description="Pro residues" evidence="25">
    <location>
        <begin position="790"/>
        <end position="812"/>
    </location>
</feature>
<evidence type="ECO:0000256" key="16">
    <source>
        <dbReference type="ARBA" id="ARBA00022990"/>
    </source>
</evidence>
<dbReference type="SUPFAM" id="SSF49562">
    <property type="entry name" value="C2 domain (Calcium/lipid-binding domain, CaLB)"/>
    <property type="match status" value="1"/>
</dbReference>
<keyword evidence="15" id="KW-0965">Cell junction</keyword>
<dbReference type="SMART" id="SM00220">
    <property type="entry name" value="S_TKc"/>
    <property type="match status" value="1"/>
</dbReference>
<evidence type="ECO:0000256" key="1">
    <source>
        <dbReference type="ARBA" id="ARBA00004132"/>
    </source>
</evidence>
<evidence type="ECO:0000256" key="17">
    <source>
        <dbReference type="ARBA" id="ARBA00023034"/>
    </source>
</evidence>
<dbReference type="SUPFAM" id="SSF52799">
    <property type="entry name" value="(Phosphotyrosine protein) phosphatases II"/>
    <property type="match status" value="1"/>
</dbReference>
<evidence type="ECO:0000256" key="21">
    <source>
        <dbReference type="ARBA" id="ARBA00048679"/>
    </source>
</evidence>
<dbReference type="InterPro" id="IPR011009">
    <property type="entry name" value="Kinase-like_dom_sf"/>
</dbReference>
<dbReference type="InterPro" id="IPR001623">
    <property type="entry name" value="DnaJ_domain"/>
</dbReference>
<dbReference type="GO" id="GO:0048471">
    <property type="term" value="C:perinuclear region of cytoplasm"/>
    <property type="evidence" value="ECO:0007669"/>
    <property type="project" value="UniProtKB-SubCell"/>
</dbReference>
<reference evidence="29" key="1">
    <citation type="submission" date="2022-07" db="EMBL/GenBank/DDBJ databases">
        <authorList>
            <person name="Trinca V."/>
            <person name="Uliana J.V.C."/>
            <person name="Torres T.T."/>
            <person name="Ward R.J."/>
            <person name="Monesi N."/>
        </authorList>
    </citation>
    <scope>NUCLEOTIDE SEQUENCE</scope>
    <source>
        <strain evidence="29">HSMRA1968</strain>
        <tissue evidence="29">Whole embryos</tissue>
    </source>
</reference>
<dbReference type="PROSITE" id="PS50011">
    <property type="entry name" value="PROTEIN_KINASE_DOM"/>
    <property type="match status" value="1"/>
</dbReference>
<dbReference type="Gene3D" id="1.10.510.10">
    <property type="entry name" value="Transferase(Phosphotransferase) domain 1"/>
    <property type="match status" value="1"/>
</dbReference>
<evidence type="ECO:0000256" key="4">
    <source>
        <dbReference type="ARBA" id="ARBA00004601"/>
    </source>
</evidence>
<keyword evidence="13 29" id="KW-0418">Kinase</keyword>
<keyword evidence="18" id="KW-0131">Cell cycle</keyword>
<feature type="region of interest" description="Disordered" evidence="25">
    <location>
        <begin position="317"/>
        <end position="393"/>
    </location>
</feature>
<dbReference type="SUPFAM" id="SSF56112">
    <property type="entry name" value="Protein kinase-like (PK-like)"/>
    <property type="match status" value="1"/>
</dbReference>
<comment type="similarity">
    <text evidence="5">Belongs to the protein kinase superfamily. AGC Ser/Thr protein kinase family. PKC subfamily.</text>
</comment>
<feature type="compositionally biased region" description="Pro residues" evidence="25">
    <location>
        <begin position="355"/>
        <end position="366"/>
    </location>
</feature>
<evidence type="ECO:0000256" key="9">
    <source>
        <dbReference type="ARBA" id="ARBA00022527"/>
    </source>
</evidence>
<dbReference type="PROSITE" id="PS00108">
    <property type="entry name" value="PROTEIN_KINASE_ST"/>
    <property type="match status" value="1"/>
</dbReference>
<organism evidence="29 30">
    <name type="scientific">Pseudolycoriella hygida</name>
    <dbReference type="NCBI Taxonomy" id="35572"/>
    <lineage>
        <taxon>Eukaryota</taxon>
        <taxon>Metazoa</taxon>
        <taxon>Ecdysozoa</taxon>
        <taxon>Arthropoda</taxon>
        <taxon>Hexapoda</taxon>
        <taxon>Insecta</taxon>
        <taxon>Pterygota</taxon>
        <taxon>Neoptera</taxon>
        <taxon>Endopterygota</taxon>
        <taxon>Diptera</taxon>
        <taxon>Nematocera</taxon>
        <taxon>Sciaroidea</taxon>
        <taxon>Sciaridae</taxon>
        <taxon>Pseudolycoriella</taxon>
    </lineage>
</organism>
<evidence type="ECO:0000256" key="18">
    <source>
        <dbReference type="ARBA" id="ARBA00023306"/>
    </source>
</evidence>
<evidence type="ECO:0000256" key="19">
    <source>
        <dbReference type="ARBA" id="ARBA00023329"/>
    </source>
</evidence>
<dbReference type="GO" id="GO:0005524">
    <property type="term" value="F:ATP binding"/>
    <property type="evidence" value="ECO:0007669"/>
    <property type="project" value="UniProtKB-KW"/>
</dbReference>
<dbReference type="InterPro" id="IPR014020">
    <property type="entry name" value="Tensin_C2-dom"/>
</dbReference>
<evidence type="ECO:0000256" key="23">
    <source>
        <dbReference type="ARBA" id="ARBA00068393"/>
    </source>
</evidence>
<dbReference type="PANTHER" id="PTHR22967">
    <property type="entry name" value="SERINE/THREONINE PROTEIN KINASE"/>
    <property type="match status" value="1"/>
</dbReference>
<evidence type="ECO:0000259" key="28">
    <source>
        <dbReference type="PROSITE" id="PS51182"/>
    </source>
</evidence>
<sequence length="1198" mass="132401">MGEFLKSAMGYFNSGTNGTFDNEFVGQIVDVGSLKLQVKRVIAEGGFGFVFVVQDVQNGEEYALKRLLGADKQACNNIIREINLHKQVSGHPNIVKYIAATYIDRTGSAQGNAEYLLVSELCKGGSLIDCMGAQIEPETILKVFYQACQAVKHLHSQSIPITHRDIKIENFLLGTDGIIKLCDFGSATTDIFYPDVTWNAQKRDNLEDQLASVTTPMYRSPEQLDMWANYPIGTKTDVWALGCMLYYLCFRKHPYEDSAKLRIINANYTMPGDVRYSCFHDVIKGCFQVDPNKRFDISTVLDRLAAISETKGWPLKGQLNLTGKPLNTPPAMTPNPSPMHSMNRNPQSSNHANPPSRPAPPRPEPMNHPNRSAPQRPPDITRINNSHHQDVPVSVGIGGGGLFSSIKGGAGSFLKNLKDTSSKVMQTMQQTIARTDLDISAITSRIMVMPCPSEGLESAYKTNSIDDIKLYIESRFSPAKISVYNLGSRTCPRLPPPIRTIEGSFLYPLQLRAPLLSGMYSMVEDMYGFLSADPKSVIFIQSADGGKGTAAMIVCGLLTYANLVVEPEDAMQIFAVKRAPPNLRPSELRYLYYMGDLVRSTPHYPHYKPVTLTSITCSPVPRMTRARDGCRVFVEVSCNDKVIVTTLQEYDRMRLYHASEGQFTVNLNATVCGDFMISVYHARNALKGMGRPQGIKVCQFQMHSGFITEEETLIHLDKSELDDLPDDEHIPMNFSISVPISVSSSERPPANNPPWMSSKSTRNAMLLFSTQLEYEENVENFISKPTTKPSCPPPRPSNPPPRPVAPPSPLPPRLEQDFSSGHGRNGDDVDLLNISQPKPETMVKNLPKEPSFDLLGGFESEHIPPPPDVIGNAPQNPPGLDDIFNLGSSQQSAYDDLNLHFDAFAQPESNAKSQGGNGMPYGKNSMNFDPFGNGFGDSGNVPLKPMNTSQQPSKESSPQQSHHPQPTNRDPFADIANLASGLNMNWAPPQPQKSAGPSPYATNVSSPSHQYGSSTSSPRSTPFHQTNSPSEPQQPRQPDYSRSHFDQSNGTQKPKAAAGGADIFADILGQQGYNFASKSNAGPRSINEMRKEELCKDMDPEKLKILEWTEGKKSNIRALMCSMHTVLWADAKWVKCEMHQLVSAADVKKQYRKACLAVHPDKQMGTENENVAKLIFMELNNAWTDFENDASQQNMFAS</sequence>
<dbReference type="PROSITE" id="PS51182">
    <property type="entry name" value="C2_TENSIN"/>
    <property type="match status" value="1"/>
</dbReference>
<feature type="domain" description="J" evidence="27">
    <location>
        <begin position="1122"/>
        <end position="1198"/>
    </location>
</feature>
<dbReference type="EMBL" id="WJQU01000003">
    <property type="protein sequence ID" value="KAJ6640225.1"/>
    <property type="molecule type" value="Genomic_DNA"/>
</dbReference>
<keyword evidence="9" id="KW-0723">Serine/threonine-protein kinase</keyword>
<dbReference type="PANTHER" id="PTHR22967:SF57">
    <property type="entry name" value="AUXILIN, ISOFORM A-RELATED"/>
    <property type="match status" value="1"/>
</dbReference>
<feature type="region of interest" description="Disordered" evidence="25">
    <location>
        <begin position="908"/>
        <end position="1057"/>
    </location>
</feature>
<gene>
    <name evidence="29" type="primary">Gak</name>
    <name evidence="29" type="ORF">Bhyg_12975</name>
</gene>
<dbReference type="GO" id="GO:0030136">
    <property type="term" value="C:clathrin-coated vesicle"/>
    <property type="evidence" value="ECO:0007669"/>
    <property type="project" value="UniProtKB-SubCell"/>
</dbReference>
<evidence type="ECO:0000313" key="30">
    <source>
        <dbReference type="Proteomes" id="UP001151699"/>
    </source>
</evidence>
<feature type="compositionally biased region" description="Low complexity" evidence="25">
    <location>
        <begin position="949"/>
        <end position="966"/>
    </location>
</feature>
<feature type="domain" description="Protein kinase" evidence="26">
    <location>
        <begin position="36"/>
        <end position="307"/>
    </location>
</feature>
<dbReference type="GO" id="GO:0035612">
    <property type="term" value="F:AP-2 adaptor complex binding"/>
    <property type="evidence" value="ECO:0007669"/>
    <property type="project" value="TreeGrafter"/>
</dbReference>
<evidence type="ECO:0000256" key="25">
    <source>
        <dbReference type="SAM" id="MobiDB-lite"/>
    </source>
</evidence>
<proteinExistence type="inferred from homology"/>
<dbReference type="GO" id="GO:0005794">
    <property type="term" value="C:Golgi apparatus"/>
    <property type="evidence" value="ECO:0007669"/>
    <property type="project" value="UniProtKB-SubCell"/>
</dbReference>
<dbReference type="Pfam" id="PF10409">
    <property type="entry name" value="PTEN_C2"/>
    <property type="match status" value="1"/>
</dbReference>
<evidence type="ECO:0000256" key="12">
    <source>
        <dbReference type="ARBA" id="ARBA00022741"/>
    </source>
</evidence>
<dbReference type="InterPro" id="IPR036869">
    <property type="entry name" value="J_dom_sf"/>
</dbReference>
<evidence type="ECO:0000256" key="20">
    <source>
        <dbReference type="ARBA" id="ARBA00047899"/>
    </source>
</evidence>
<keyword evidence="7" id="KW-0488">Methylation</keyword>
<accession>A0A9Q0MYF7</accession>
<evidence type="ECO:0000256" key="22">
    <source>
        <dbReference type="ARBA" id="ARBA00054326"/>
    </source>
</evidence>
<dbReference type="GO" id="GO:0005925">
    <property type="term" value="C:focal adhesion"/>
    <property type="evidence" value="ECO:0007669"/>
    <property type="project" value="UniProtKB-SubCell"/>
</dbReference>
<evidence type="ECO:0000313" key="29">
    <source>
        <dbReference type="EMBL" id="KAJ6640225.1"/>
    </source>
</evidence>
<keyword evidence="8" id="KW-0963">Cytoplasm</keyword>
<comment type="catalytic activity">
    <reaction evidence="21">
        <text>L-seryl-[protein] + ATP = O-phospho-L-seryl-[protein] + ADP + H(+)</text>
        <dbReference type="Rhea" id="RHEA:17989"/>
        <dbReference type="Rhea" id="RHEA-COMP:9863"/>
        <dbReference type="Rhea" id="RHEA-COMP:11604"/>
        <dbReference type="ChEBI" id="CHEBI:15378"/>
        <dbReference type="ChEBI" id="CHEBI:29999"/>
        <dbReference type="ChEBI" id="CHEBI:30616"/>
        <dbReference type="ChEBI" id="CHEBI:83421"/>
        <dbReference type="ChEBI" id="CHEBI:456216"/>
        <dbReference type="EC" id="2.7.11.1"/>
    </reaction>
</comment>
<evidence type="ECO:0000256" key="6">
    <source>
        <dbReference type="ARBA" id="ARBA00012513"/>
    </source>
</evidence>
<dbReference type="GO" id="GO:0004674">
    <property type="term" value="F:protein serine/threonine kinase activity"/>
    <property type="evidence" value="ECO:0007669"/>
    <property type="project" value="UniProtKB-KW"/>
</dbReference>
<protein>
    <recommendedName>
        <fullName evidence="23">Cyclin-G-associated kinase</fullName>
        <ecNumber evidence="6">2.7.11.1</ecNumber>
    </recommendedName>
    <alternativeName>
        <fullName evidence="24">DnaJ homolog subfamily C member 26</fullName>
    </alternativeName>
</protein>
<keyword evidence="12" id="KW-0547">Nucleotide-binding</keyword>
<evidence type="ECO:0000256" key="8">
    <source>
        <dbReference type="ARBA" id="ARBA00022490"/>
    </source>
</evidence>
<dbReference type="FunFam" id="2.60.40.1110:FF:000001">
    <property type="entry name" value="cyclin-G-associated kinase isoform X2"/>
    <property type="match status" value="1"/>
</dbReference>
<evidence type="ECO:0000256" key="3">
    <source>
        <dbReference type="ARBA" id="ARBA00004556"/>
    </source>
</evidence>
<dbReference type="SUPFAM" id="SSF46565">
    <property type="entry name" value="Chaperone J-domain"/>
    <property type="match status" value="1"/>
</dbReference>
<evidence type="ECO:0000256" key="11">
    <source>
        <dbReference type="ARBA" id="ARBA00022679"/>
    </source>
</evidence>
<keyword evidence="10" id="KW-0597">Phosphoprotein</keyword>
<evidence type="ECO:0000256" key="5">
    <source>
        <dbReference type="ARBA" id="ARBA00005490"/>
    </source>
</evidence>
<evidence type="ECO:0000259" key="27">
    <source>
        <dbReference type="PROSITE" id="PS50076"/>
    </source>
</evidence>
<dbReference type="InterPro" id="IPR008271">
    <property type="entry name" value="Ser/Thr_kinase_AS"/>
</dbReference>
<dbReference type="Pfam" id="PF00069">
    <property type="entry name" value="Pkinase"/>
    <property type="match status" value="1"/>
</dbReference>
<comment type="function">
    <text evidence="22">Associates with cyclin G and CDK5. Seems to act as an auxilin homolog that is involved in the uncoating of clathrin-coated vesicles by Hsc70 in non-neuronal cells. Expression oscillates slightly during the cell cycle, peaking at G1. May play a role in clathrin-mediated endocytosis and intracellular trafficking, and in the dynamics of clathrin assembly/disassembly.</text>
</comment>
<comment type="subcellular location">
    <subcellularLocation>
        <location evidence="2">Cell junction</location>
        <location evidence="2">Focal adhesion</location>
    </subcellularLocation>
    <subcellularLocation>
        <location evidence="3">Cytoplasm</location>
        <location evidence="3">Perinuclear region</location>
    </subcellularLocation>
    <subcellularLocation>
        <location evidence="1">Cytoplasmic vesicle</location>
        <location evidence="1">Clathrin-coated vesicle</location>
    </subcellularLocation>
    <subcellularLocation>
        <location evidence="4">Golgi apparatus</location>
        <location evidence="4">trans-Golgi network</location>
    </subcellularLocation>
</comment>
<keyword evidence="17" id="KW-0333">Golgi apparatus</keyword>
<dbReference type="InterPro" id="IPR029021">
    <property type="entry name" value="Prot-tyrosine_phosphatase-like"/>
</dbReference>
<dbReference type="OrthoDB" id="1717591at2759"/>
<feature type="compositionally biased region" description="Polar residues" evidence="25">
    <location>
        <begin position="992"/>
        <end position="1036"/>
    </location>
</feature>
<feature type="domain" description="C2 tensin-type" evidence="28">
    <location>
        <begin position="607"/>
        <end position="743"/>
    </location>
</feature>
<dbReference type="Gene3D" id="1.10.287.110">
    <property type="entry name" value="DnaJ domain"/>
    <property type="match status" value="1"/>
</dbReference>
<dbReference type="AlphaFoldDB" id="A0A9Q0MYF7"/>
<dbReference type="FunFam" id="1.10.287.110:FF:000002">
    <property type="entry name" value="putative tyrosine-protein phosphatase auxilin isoform X2"/>
    <property type="match status" value="1"/>
</dbReference>
<dbReference type="InterPro" id="IPR000719">
    <property type="entry name" value="Prot_kinase_dom"/>
</dbReference>
<feature type="compositionally biased region" description="Pro residues" evidence="25">
    <location>
        <begin position="327"/>
        <end position="337"/>
    </location>
</feature>
<dbReference type="GO" id="GO:2000369">
    <property type="term" value="P:regulation of clathrin-dependent endocytosis"/>
    <property type="evidence" value="ECO:0007669"/>
    <property type="project" value="TreeGrafter"/>
</dbReference>
<dbReference type="SMART" id="SM01326">
    <property type="entry name" value="PTEN_C2"/>
    <property type="match status" value="1"/>
</dbReference>
<evidence type="ECO:0000256" key="15">
    <source>
        <dbReference type="ARBA" id="ARBA00022949"/>
    </source>
</evidence>
<dbReference type="Gene3D" id="2.60.40.1110">
    <property type="match status" value="1"/>
</dbReference>
<dbReference type="Proteomes" id="UP001151699">
    <property type="component" value="Chromosome X"/>
</dbReference>
<keyword evidence="14" id="KW-0067">ATP-binding</keyword>
<evidence type="ECO:0000256" key="7">
    <source>
        <dbReference type="ARBA" id="ARBA00022481"/>
    </source>
</evidence>
<comment type="catalytic activity">
    <reaction evidence="20">
        <text>L-threonyl-[protein] + ATP = O-phospho-L-threonyl-[protein] + ADP + H(+)</text>
        <dbReference type="Rhea" id="RHEA:46608"/>
        <dbReference type="Rhea" id="RHEA-COMP:11060"/>
        <dbReference type="Rhea" id="RHEA-COMP:11605"/>
        <dbReference type="ChEBI" id="CHEBI:15378"/>
        <dbReference type="ChEBI" id="CHEBI:30013"/>
        <dbReference type="ChEBI" id="CHEBI:30616"/>
        <dbReference type="ChEBI" id="CHEBI:61977"/>
        <dbReference type="ChEBI" id="CHEBI:456216"/>
        <dbReference type="EC" id="2.7.11.1"/>
    </reaction>
</comment>
<dbReference type="EC" id="2.7.11.1" evidence="6"/>
<dbReference type="Gene3D" id="3.90.190.10">
    <property type="entry name" value="Protein tyrosine phosphatase superfamily"/>
    <property type="match status" value="1"/>
</dbReference>
<dbReference type="PROSITE" id="PS50076">
    <property type="entry name" value="DNAJ_2"/>
    <property type="match status" value="1"/>
</dbReference>
<evidence type="ECO:0000256" key="13">
    <source>
        <dbReference type="ARBA" id="ARBA00022777"/>
    </source>
</evidence>